<dbReference type="GO" id="GO:0043548">
    <property type="term" value="F:phosphatidylinositol 3-kinase binding"/>
    <property type="evidence" value="ECO:0007669"/>
    <property type="project" value="TreeGrafter"/>
</dbReference>
<accession>A0A1E4TTJ5</accession>
<dbReference type="Proteomes" id="UP000094236">
    <property type="component" value="Unassembled WGS sequence"/>
</dbReference>
<reference evidence="6" key="1">
    <citation type="submission" date="2016-05" db="EMBL/GenBank/DDBJ databases">
        <title>Comparative genomics of biotechnologically important yeasts.</title>
        <authorList>
            <consortium name="DOE Joint Genome Institute"/>
            <person name="Riley R."/>
            <person name="Haridas S."/>
            <person name="Wolfe K.H."/>
            <person name="Lopes M.R."/>
            <person name="Hittinger C.T."/>
            <person name="Goker M."/>
            <person name="Salamov A."/>
            <person name="Wisecaver J."/>
            <person name="Long T.M."/>
            <person name="Aerts A.L."/>
            <person name="Barry K."/>
            <person name="Choi C."/>
            <person name="Clum A."/>
            <person name="Coughlan A.Y."/>
            <person name="Deshpande S."/>
            <person name="Douglass A.P."/>
            <person name="Hanson S.J."/>
            <person name="Klenk H.-P."/>
            <person name="Labutti K."/>
            <person name="Lapidus A."/>
            <person name="Lindquist E."/>
            <person name="Lipzen A."/>
            <person name="Meier-Kolthoff J.P."/>
            <person name="Ohm R.A."/>
            <person name="Otillar R.P."/>
            <person name="Pangilinan J."/>
            <person name="Peng Y."/>
            <person name="Rokas A."/>
            <person name="Rosa C.A."/>
            <person name="Scheuner C."/>
            <person name="Sibirny A.A."/>
            <person name="Slot J.C."/>
            <person name="Stielow J.B."/>
            <person name="Sun H."/>
            <person name="Kurtzman C.P."/>
            <person name="Blackwell M."/>
            <person name="Grigoriev I.V."/>
            <person name="Jeffries T.W."/>
        </authorList>
    </citation>
    <scope>NUCLEOTIDE SEQUENCE [LARGE SCALE GENOMIC DNA]</scope>
    <source>
        <strain evidence="6">NRRL Y-2460</strain>
    </source>
</reference>
<dbReference type="STRING" id="669874.A0A1E4TTJ5"/>
<dbReference type="GO" id="GO:0005829">
    <property type="term" value="C:cytosol"/>
    <property type="evidence" value="ECO:0007669"/>
    <property type="project" value="GOC"/>
</dbReference>
<gene>
    <name evidence="5" type="ORF">PACTADRAFT_43813</name>
</gene>
<dbReference type="GO" id="GO:0000425">
    <property type="term" value="P:pexophagy"/>
    <property type="evidence" value="ECO:0007669"/>
    <property type="project" value="EnsemblFungi"/>
</dbReference>
<dbReference type="InterPro" id="IPR041691">
    <property type="entry name" value="Atg6/beclin_CC"/>
</dbReference>
<dbReference type="GO" id="GO:0045324">
    <property type="term" value="P:late endosome to vacuole transport"/>
    <property type="evidence" value="ECO:0007669"/>
    <property type="project" value="EnsemblFungi"/>
</dbReference>
<dbReference type="GO" id="GO:0000407">
    <property type="term" value="C:phagophore assembly site"/>
    <property type="evidence" value="ECO:0007669"/>
    <property type="project" value="EnsemblFungi"/>
</dbReference>
<feature type="coiled-coil region" evidence="2">
    <location>
        <begin position="187"/>
        <end position="235"/>
    </location>
</feature>
<dbReference type="Gene3D" id="6.10.250.3110">
    <property type="match status" value="1"/>
</dbReference>
<dbReference type="GO" id="GO:0000045">
    <property type="term" value="P:autophagosome assembly"/>
    <property type="evidence" value="ECO:0007669"/>
    <property type="project" value="EnsemblFungi"/>
</dbReference>
<feature type="domain" description="Atg6 BARA" evidence="3">
    <location>
        <begin position="274"/>
        <end position="453"/>
    </location>
</feature>
<dbReference type="Gene3D" id="1.10.418.40">
    <property type="entry name" value="Autophagy protein 6/Beclin 1"/>
    <property type="match status" value="1"/>
</dbReference>
<dbReference type="GO" id="GO:0042147">
    <property type="term" value="P:retrograde transport, endosome to Golgi"/>
    <property type="evidence" value="ECO:0007669"/>
    <property type="project" value="EnsemblFungi"/>
</dbReference>
<dbReference type="EMBL" id="KV454015">
    <property type="protein sequence ID" value="ODV95061.1"/>
    <property type="molecule type" value="Genomic_DNA"/>
</dbReference>
<dbReference type="GO" id="GO:0034727">
    <property type="term" value="P:piecemeal microautophagy of the nucleus"/>
    <property type="evidence" value="ECO:0007669"/>
    <property type="project" value="EnsemblFungi"/>
</dbReference>
<dbReference type="Pfam" id="PF04111">
    <property type="entry name" value="APG6"/>
    <property type="match status" value="1"/>
</dbReference>
<dbReference type="GO" id="GO:0032258">
    <property type="term" value="P:cytoplasm to vacuole targeting by the Cvt pathway"/>
    <property type="evidence" value="ECO:0007669"/>
    <property type="project" value="EnsemblFungi"/>
</dbReference>
<feature type="domain" description="Atg6/beclin coiled-coil" evidence="4">
    <location>
        <begin position="142"/>
        <end position="271"/>
    </location>
</feature>
<keyword evidence="6" id="KW-1185">Reference proteome</keyword>
<dbReference type="InterPro" id="IPR007243">
    <property type="entry name" value="Atg6/Beclin"/>
</dbReference>
<keyword evidence="2" id="KW-0175">Coiled coil</keyword>
<dbReference type="GO" id="GO:0120095">
    <property type="term" value="C:vacuole-isolation membrane contact site"/>
    <property type="evidence" value="ECO:0007669"/>
    <property type="project" value="EnsemblFungi"/>
</dbReference>
<dbReference type="GO" id="GO:0051365">
    <property type="term" value="P:cellular response to potassium ion starvation"/>
    <property type="evidence" value="ECO:0007669"/>
    <property type="project" value="EnsemblFungi"/>
</dbReference>
<dbReference type="GO" id="GO:0030674">
    <property type="term" value="F:protein-macromolecule adaptor activity"/>
    <property type="evidence" value="ECO:0007669"/>
    <property type="project" value="TreeGrafter"/>
</dbReference>
<protein>
    <submittedName>
        <fullName evidence="5">Uncharacterized protein</fullName>
    </submittedName>
</protein>
<evidence type="ECO:0000256" key="2">
    <source>
        <dbReference type="SAM" id="Coils"/>
    </source>
</evidence>
<dbReference type="InterPro" id="IPR040455">
    <property type="entry name" value="Atg6_BARA"/>
</dbReference>
<dbReference type="Pfam" id="PF17675">
    <property type="entry name" value="APG6_N"/>
    <property type="match status" value="1"/>
</dbReference>
<dbReference type="InterPro" id="IPR038274">
    <property type="entry name" value="Atg6/Beclin_C_sf"/>
</dbReference>
<dbReference type="AlphaFoldDB" id="A0A1E4TTJ5"/>
<evidence type="ECO:0000259" key="4">
    <source>
        <dbReference type="Pfam" id="PF17675"/>
    </source>
</evidence>
<name>A0A1E4TTJ5_PACTA</name>
<dbReference type="GO" id="GO:0000423">
    <property type="term" value="P:mitophagy"/>
    <property type="evidence" value="ECO:0007669"/>
    <property type="project" value="TreeGrafter"/>
</dbReference>
<dbReference type="GO" id="GO:0046854">
    <property type="term" value="P:phosphatidylinositol phosphate biosynthetic process"/>
    <property type="evidence" value="ECO:0007669"/>
    <property type="project" value="EnsemblFungi"/>
</dbReference>
<proteinExistence type="inferred from homology"/>
<dbReference type="PANTHER" id="PTHR12768:SF4">
    <property type="entry name" value="BECLIN-1"/>
    <property type="match status" value="1"/>
</dbReference>
<dbReference type="GO" id="GO:0034272">
    <property type="term" value="C:phosphatidylinositol 3-kinase complex, class III, type II"/>
    <property type="evidence" value="ECO:0007669"/>
    <property type="project" value="EnsemblFungi"/>
</dbReference>
<evidence type="ECO:0000256" key="1">
    <source>
        <dbReference type="ARBA" id="ARBA00005965"/>
    </source>
</evidence>
<evidence type="ECO:0000313" key="6">
    <source>
        <dbReference type="Proteomes" id="UP000094236"/>
    </source>
</evidence>
<organism evidence="5 6">
    <name type="scientific">Pachysolen tannophilus NRRL Y-2460</name>
    <dbReference type="NCBI Taxonomy" id="669874"/>
    <lineage>
        <taxon>Eukaryota</taxon>
        <taxon>Fungi</taxon>
        <taxon>Dikarya</taxon>
        <taxon>Ascomycota</taxon>
        <taxon>Saccharomycotina</taxon>
        <taxon>Pichiomycetes</taxon>
        <taxon>Pachysolenaceae</taxon>
        <taxon>Pachysolen</taxon>
    </lineage>
</organism>
<comment type="similarity">
    <text evidence="1">Belongs to the beclin family.</text>
</comment>
<dbReference type="PANTHER" id="PTHR12768">
    <property type="entry name" value="BECLIN 1"/>
    <property type="match status" value="1"/>
</dbReference>
<dbReference type="GO" id="GO:0034271">
    <property type="term" value="C:phosphatidylinositol 3-kinase complex, class III, type I"/>
    <property type="evidence" value="ECO:0007669"/>
    <property type="project" value="EnsemblFungi"/>
</dbReference>
<evidence type="ECO:0000313" key="5">
    <source>
        <dbReference type="EMBL" id="ODV95061.1"/>
    </source>
</evidence>
<dbReference type="OrthoDB" id="20368at2759"/>
<sequence length="460" mass="53068">MSQLDYEYRCQRCKLPLIIHESLDDLSIAQSRLLISSINSNNSNNGNNHNTSQNKDELIGENPVISKDRLQLLQQASSNNKPLLNRTLYNETTDSYVLLPEQRERENRQKSLQASDTTMSDNINTLDNFFNIISSKQEIDYPICTYCANLLIEQMKLKLDQSVKEKDVYLQFLKKLSKQSGPDLNKSKEAVAELDRLKTQEKDLNQEFENLKIEEEKLLHELKELELENIKLTKEESEIWIKRNKFEQEVIDFTQERDSVNAMYEFNLNQLDKLRKSNVYNDTFKISHNGQFGTINGLRLGNADSSKISWHEINAALGQLILLLSTLVNKLNIKLDGYKLRPMASYSKIEKIDKSQNNKAITLECYSSGDSSFERLLNHYKFDTAMCTILDVVRQIGNFLKNLDNSIDLPYDMDEEKIGGLSIKLQSKVTSDEWTTACKYLLTNTKWILAYASAHSSNLR</sequence>
<evidence type="ECO:0000259" key="3">
    <source>
        <dbReference type="Pfam" id="PF04111"/>
    </source>
</evidence>
<dbReference type="GO" id="GO:0006995">
    <property type="term" value="P:cellular response to nitrogen starvation"/>
    <property type="evidence" value="ECO:0007669"/>
    <property type="project" value="TreeGrafter"/>
</dbReference>